<evidence type="ECO:0000256" key="6">
    <source>
        <dbReference type="ARBA" id="ARBA00023175"/>
    </source>
</evidence>
<feature type="compositionally biased region" description="Gly residues" evidence="8">
    <location>
        <begin position="555"/>
        <end position="568"/>
    </location>
</feature>
<name>A0A7S0VKL0_9CHLO</name>
<feature type="compositionally biased region" description="Polar residues" evidence="8">
    <location>
        <begin position="579"/>
        <end position="591"/>
    </location>
</feature>
<evidence type="ECO:0000256" key="7">
    <source>
        <dbReference type="PROSITE-ProRule" id="PRU00283"/>
    </source>
</evidence>
<feature type="domain" description="Kinesin motor" evidence="9">
    <location>
        <begin position="14"/>
        <end position="389"/>
    </location>
</feature>
<evidence type="ECO:0000256" key="4">
    <source>
        <dbReference type="ARBA" id="ARBA00022840"/>
    </source>
</evidence>
<dbReference type="InterPro" id="IPR001752">
    <property type="entry name" value="Kinesin_motor_dom"/>
</dbReference>
<dbReference type="GO" id="GO:0005737">
    <property type="term" value="C:cytoplasm"/>
    <property type="evidence" value="ECO:0007669"/>
    <property type="project" value="UniProtKB-SubCell"/>
</dbReference>
<feature type="region of interest" description="Disordered" evidence="8">
    <location>
        <begin position="522"/>
        <end position="635"/>
    </location>
</feature>
<keyword evidence="2" id="KW-0963">Cytoplasm</keyword>
<dbReference type="GO" id="GO:0005524">
    <property type="term" value="F:ATP binding"/>
    <property type="evidence" value="ECO:0007669"/>
    <property type="project" value="UniProtKB-UniRule"/>
</dbReference>
<proteinExistence type="inferred from homology"/>
<feature type="binding site" evidence="7">
    <location>
        <begin position="106"/>
        <end position="113"/>
    </location>
    <ligand>
        <name>ATP</name>
        <dbReference type="ChEBI" id="CHEBI:30616"/>
    </ligand>
</feature>
<gene>
    <name evidence="10" type="ORF">PPAR00522_LOCUS20136</name>
</gene>
<reference evidence="10" key="1">
    <citation type="submission" date="2021-01" db="EMBL/GenBank/DDBJ databases">
        <authorList>
            <person name="Corre E."/>
            <person name="Pelletier E."/>
            <person name="Niang G."/>
            <person name="Scheremetjew M."/>
            <person name="Finn R."/>
            <person name="Kale V."/>
            <person name="Holt S."/>
            <person name="Cochrane G."/>
            <person name="Meng A."/>
            <person name="Brown T."/>
            <person name="Cohen L."/>
        </authorList>
    </citation>
    <scope>NUCLEOTIDE SEQUENCE</scope>
    <source>
        <strain evidence="10">SAG 63-3</strain>
    </source>
</reference>
<dbReference type="GO" id="GO:0007018">
    <property type="term" value="P:microtubule-based movement"/>
    <property type="evidence" value="ECO:0007669"/>
    <property type="project" value="InterPro"/>
</dbReference>
<dbReference type="PANTHER" id="PTHR47969">
    <property type="entry name" value="CHROMOSOME-ASSOCIATED KINESIN KIF4A-RELATED"/>
    <property type="match status" value="1"/>
</dbReference>
<keyword evidence="6 7" id="KW-0505">Motor protein</keyword>
<dbReference type="GO" id="GO:0005875">
    <property type="term" value="C:microtubule associated complex"/>
    <property type="evidence" value="ECO:0007669"/>
    <property type="project" value="TreeGrafter"/>
</dbReference>
<keyword evidence="3 7" id="KW-0547">Nucleotide-binding</keyword>
<evidence type="ECO:0000256" key="1">
    <source>
        <dbReference type="ARBA" id="ARBA00004496"/>
    </source>
</evidence>
<evidence type="ECO:0000259" key="9">
    <source>
        <dbReference type="PROSITE" id="PS50067"/>
    </source>
</evidence>
<comment type="similarity">
    <text evidence="7">Belongs to the TRAFAC class myosin-kinesin ATPase superfamily. Kinesin family.</text>
</comment>
<comment type="subcellular location">
    <subcellularLocation>
        <location evidence="1">Cytoplasm</location>
    </subcellularLocation>
</comment>
<evidence type="ECO:0000256" key="3">
    <source>
        <dbReference type="ARBA" id="ARBA00022741"/>
    </source>
</evidence>
<dbReference type="InterPro" id="IPR036961">
    <property type="entry name" value="Kinesin_motor_dom_sf"/>
</dbReference>
<evidence type="ECO:0000313" key="10">
    <source>
        <dbReference type="EMBL" id="CAD8789411.1"/>
    </source>
</evidence>
<dbReference type="Gene3D" id="3.40.850.10">
    <property type="entry name" value="Kinesin motor domain"/>
    <property type="match status" value="1"/>
</dbReference>
<evidence type="ECO:0000256" key="8">
    <source>
        <dbReference type="SAM" id="MobiDB-lite"/>
    </source>
</evidence>
<dbReference type="GO" id="GO:0051231">
    <property type="term" value="P:spindle elongation"/>
    <property type="evidence" value="ECO:0007669"/>
    <property type="project" value="TreeGrafter"/>
</dbReference>
<dbReference type="SMART" id="SM00129">
    <property type="entry name" value="KISc"/>
    <property type="match status" value="1"/>
</dbReference>
<protein>
    <recommendedName>
        <fullName evidence="9">Kinesin motor domain-containing protein</fullName>
    </recommendedName>
</protein>
<feature type="compositionally biased region" description="Gly residues" evidence="8">
    <location>
        <begin position="528"/>
        <end position="537"/>
    </location>
</feature>
<dbReference type="Pfam" id="PF00225">
    <property type="entry name" value="Kinesin"/>
    <property type="match status" value="1"/>
</dbReference>
<dbReference type="InterPro" id="IPR027640">
    <property type="entry name" value="Kinesin-like_fam"/>
</dbReference>
<keyword evidence="4 7" id="KW-0067">ATP-binding</keyword>
<feature type="compositionally biased region" description="Polar residues" evidence="8">
    <location>
        <begin position="601"/>
        <end position="612"/>
    </location>
</feature>
<sequence length="664" mass="71227">MAADGSALDGPENGIQVCVRVRPLNLREREEGHRICVSFDDESKQVVLSAVDRNTLIQLRGQTAKGYAFDKRYGQEVTSDLLYDDAIASTVDAIFKGYNATVLAYGQTGSGKTHTMSGGTGIHGVSETGVTPRVIQHIFERVNQIRMREKTGEKTIVSAYGLELYNEELRDLAIAPCNREDVKVWDGKATSSSAIKLQERPVGKENRVVPEVIGVTDRVVNSSEELRKFYDDVMLNRSVSSTKLNDRSSRSHAIFTITVHRTMVEIMNEVDSNFKAKVRTSEFTCKLHLVDLAGSERVKRSGVTGKELKEATHINSGLLALGNVIVALSAEDGKKKSHVPYRDSKLTRLLQDSLGGNSLTVLISCISPSEMDFEETNNTLKYANRACHIKNSPLPNRFLLLEEDLLPAMPMTTGQGLNMIHLASLLEDHERQKEIREKKDKERRDKEAKRLAALQVATEEQLKKPGFQRLRSSQYDILRRQLASQKGTIPSNQVVGDDTLKGFSSRLRLTAAQLEEMGSGISSSINLGSGGGGGGGSNNPLRKSSTTRPRTAGSRTGGKAFGSTVGGEGGERVGGASPSGGTPSRIQSAQASRAKGGLAKSSFTSWLATQSGEDGGEAVSSSMDITTGGGGGADDAFFSSNVNTRRGSDGVAAAAAVGGASEGG</sequence>
<feature type="non-terminal residue" evidence="10">
    <location>
        <position position="664"/>
    </location>
</feature>
<dbReference type="GO" id="GO:0003777">
    <property type="term" value="F:microtubule motor activity"/>
    <property type="evidence" value="ECO:0007669"/>
    <property type="project" value="InterPro"/>
</dbReference>
<feature type="compositionally biased region" description="Polar residues" evidence="8">
    <location>
        <begin position="540"/>
        <end position="549"/>
    </location>
</feature>
<accession>A0A7S0VKL0</accession>
<organism evidence="10">
    <name type="scientific">Polytomella parva</name>
    <dbReference type="NCBI Taxonomy" id="51329"/>
    <lineage>
        <taxon>Eukaryota</taxon>
        <taxon>Viridiplantae</taxon>
        <taxon>Chlorophyta</taxon>
        <taxon>core chlorophytes</taxon>
        <taxon>Chlorophyceae</taxon>
        <taxon>CS clade</taxon>
        <taxon>Chlamydomonadales</taxon>
        <taxon>Chlamydomonadaceae</taxon>
        <taxon>Polytomella</taxon>
    </lineage>
</organism>
<dbReference type="EMBL" id="HBFM01030867">
    <property type="protein sequence ID" value="CAD8789411.1"/>
    <property type="molecule type" value="Transcribed_RNA"/>
</dbReference>
<dbReference type="GO" id="GO:0007052">
    <property type="term" value="P:mitotic spindle organization"/>
    <property type="evidence" value="ECO:0007669"/>
    <property type="project" value="TreeGrafter"/>
</dbReference>
<evidence type="ECO:0000256" key="2">
    <source>
        <dbReference type="ARBA" id="ARBA00022490"/>
    </source>
</evidence>
<dbReference type="SUPFAM" id="SSF52540">
    <property type="entry name" value="P-loop containing nucleoside triphosphate hydrolases"/>
    <property type="match status" value="1"/>
</dbReference>
<dbReference type="AlphaFoldDB" id="A0A7S0VKL0"/>
<dbReference type="PANTHER" id="PTHR47969:SF15">
    <property type="entry name" value="CHROMOSOME-ASSOCIATED KINESIN KIF4A-RELATED"/>
    <property type="match status" value="1"/>
</dbReference>
<dbReference type="PRINTS" id="PR00380">
    <property type="entry name" value="KINESINHEAVY"/>
</dbReference>
<dbReference type="GO" id="GO:0008017">
    <property type="term" value="F:microtubule binding"/>
    <property type="evidence" value="ECO:0007669"/>
    <property type="project" value="InterPro"/>
</dbReference>
<dbReference type="PROSITE" id="PS50067">
    <property type="entry name" value="KINESIN_MOTOR_2"/>
    <property type="match status" value="1"/>
</dbReference>
<evidence type="ECO:0000256" key="5">
    <source>
        <dbReference type="ARBA" id="ARBA00023054"/>
    </source>
</evidence>
<keyword evidence="5" id="KW-0175">Coiled coil</keyword>
<dbReference type="InterPro" id="IPR027417">
    <property type="entry name" value="P-loop_NTPase"/>
</dbReference>